<reference evidence="5" key="1">
    <citation type="submission" date="2016-10" db="EMBL/GenBank/DDBJ databases">
        <authorList>
            <person name="Varghese N."/>
            <person name="Submissions S."/>
        </authorList>
    </citation>
    <scope>NUCLEOTIDE SEQUENCE [LARGE SCALE GENOMIC DNA]</scope>
    <source>
        <strain evidence="5">DSM 24740</strain>
    </source>
</reference>
<evidence type="ECO:0000313" key="4">
    <source>
        <dbReference type="EMBL" id="SEP64370.1"/>
    </source>
</evidence>
<feature type="domain" description="Beta-lactamase-related" evidence="3">
    <location>
        <begin position="47"/>
        <end position="359"/>
    </location>
</feature>
<dbReference type="EMBL" id="FOFB01000001">
    <property type="protein sequence ID" value="SEP64370.1"/>
    <property type="molecule type" value="Genomic_DNA"/>
</dbReference>
<accession>A0A1H8ZIV6</accession>
<evidence type="ECO:0000256" key="1">
    <source>
        <dbReference type="ARBA" id="ARBA00004370"/>
    </source>
</evidence>
<comment type="subcellular location">
    <subcellularLocation>
        <location evidence="1">Membrane</location>
    </subcellularLocation>
</comment>
<dbReference type="RefSeq" id="WP_090165061.1">
    <property type="nucleotide sequence ID" value="NZ_FOFB01000001.1"/>
</dbReference>
<dbReference type="PANTHER" id="PTHR46825:SF11">
    <property type="entry name" value="PENICILLIN-BINDING PROTEIN 4"/>
    <property type="match status" value="1"/>
</dbReference>
<dbReference type="InterPro" id="IPR012338">
    <property type="entry name" value="Beta-lactam/transpept-like"/>
</dbReference>
<dbReference type="STRING" id="478744.SAMN05444359_101342"/>
<evidence type="ECO:0000259" key="3">
    <source>
        <dbReference type="Pfam" id="PF00144"/>
    </source>
</evidence>
<proteinExistence type="predicted"/>
<gene>
    <name evidence="4" type="ORF">SAMN05444359_101342</name>
</gene>
<dbReference type="Proteomes" id="UP000199021">
    <property type="component" value="Unassembled WGS sequence"/>
</dbReference>
<dbReference type="GO" id="GO:0016020">
    <property type="term" value="C:membrane"/>
    <property type="evidence" value="ECO:0007669"/>
    <property type="project" value="UniProtKB-SubCell"/>
</dbReference>
<organism evidence="4 5">
    <name type="scientific">Neolewinella agarilytica</name>
    <dbReference type="NCBI Taxonomy" id="478744"/>
    <lineage>
        <taxon>Bacteria</taxon>
        <taxon>Pseudomonadati</taxon>
        <taxon>Bacteroidota</taxon>
        <taxon>Saprospiria</taxon>
        <taxon>Saprospirales</taxon>
        <taxon>Lewinellaceae</taxon>
        <taxon>Neolewinella</taxon>
    </lineage>
</organism>
<dbReference type="Gene3D" id="3.40.710.10">
    <property type="entry name" value="DD-peptidase/beta-lactamase superfamily"/>
    <property type="match status" value="1"/>
</dbReference>
<dbReference type="InterPro" id="IPR001466">
    <property type="entry name" value="Beta-lactam-related"/>
</dbReference>
<keyword evidence="5" id="KW-1185">Reference proteome</keyword>
<sequence>MKILLYVILALVLIAVALLAWFFLIYARTPGIDLPATASEKEKLDYVDNYLSKLQEEGKFNGAVLFARNHEPLLMKTYGFTDAWRKETLTTNSSFRLASVSKQFTAAGILRAQELGLLNIDRHVADYLKTFPYPTVTIRHLLNQTGGVPDNYMRLAQENVESLKGPLSINDVVRLVAEEAETPKHAPGEVFTYSNTNYVLLAGIIEAVSQQSFEAFMNKELFQPLGMKQTRVWNLLSPDETFPGKTEGFRLIGGQARALKPDFIDGVAGDGAVFSSISDFLIWDRFWSGNDLIDNELLQLAFQPVNLPGQKISYYGFGWLIDKKGFHWHNGSWLGAGTYVGRNAEKGTLLVLLDNSENVRMDDIAREVGKVWRGLD</sequence>
<evidence type="ECO:0000313" key="5">
    <source>
        <dbReference type="Proteomes" id="UP000199021"/>
    </source>
</evidence>
<keyword evidence="2" id="KW-0472">Membrane</keyword>
<dbReference type="PANTHER" id="PTHR46825">
    <property type="entry name" value="D-ALANYL-D-ALANINE-CARBOXYPEPTIDASE/ENDOPEPTIDASE AMPH"/>
    <property type="match status" value="1"/>
</dbReference>
<protein>
    <submittedName>
        <fullName evidence="4">CubicO group peptidase, beta-lactamase class C family</fullName>
    </submittedName>
</protein>
<name>A0A1H8ZIV6_9BACT</name>
<evidence type="ECO:0000256" key="2">
    <source>
        <dbReference type="ARBA" id="ARBA00023136"/>
    </source>
</evidence>
<dbReference type="InterPro" id="IPR050491">
    <property type="entry name" value="AmpC-like"/>
</dbReference>
<dbReference type="Pfam" id="PF00144">
    <property type="entry name" value="Beta-lactamase"/>
    <property type="match status" value="1"/>
</dbReference>
<dbReference type="AlphaFoldDB" id="A0A1H8ZIV6"/>
<dbReference type="OrthoDB" id="9793489at2"/>
<dbReference type="InParanoid" id="A0A1H8ZIV6"/>
<dbReference type="SUPFAM" id="SSF56601">
    <property type="entry name" value="beta-lactamase/transpeptidase-like"/>
    <property type="match status" value="1"/>
</dbReference>